<evidence type="ECO:0000313" key="1">
    <source>
        <dbReference type="EMBL" id="WDQ45425.1"/>
    </source>
</evidence>
<reference evidence="1" key="2">
    <citation type="journal article" date="2024" name="Heliyon">
        <title>Complete genome sequence of the novel virulent phage PMBT24 infecting Enterocloster bolteae from the human gut.</title>
        <authorList>
            <person name="Sprotte S."/>
            <person name="Brinks E."/>
            <person name="Neve H."/>
            <person name="Franz C.M.A.P."/>
        </authorList>
    </citation>
    <scope>NUCLEOTIDE SEQUENCE</scope>
</reference>
<sequence>MTKKEFCTKNDVKAVYNTGLSGISIHGIESGVEDYVYWSESHEIILWDTNSNGYPEFKQVTTYHKSLLKTTLSGNYYFVVYGRRVSLDDCLKVYKGI</sequence>
<accession>A0AAT9TR70</accession>
<organism evidence="1">
    <name type="scientific">Enterocloster phage PMBT24</name>
    <dbReference type="NCBI Taxonomy" id="3025413"/>
    <lineage>
        <taxon>Viruses</taxon>
        <taxon>Duplodnaviria</taxon>
        <taxon>Heunggongvirae</taxon>
        <taxon>Uroviricota</taxon>
        <taxon>Caudoviricetes</taxon>
    </lineage>
</organism>
<protein>
    <submittedName>
        <fullName evidence="1">Uncharacterized protein</fullName>
    </submittedName>
</protein>
<reference evidence="1" key="1">
    <citation type="submission" date="2023-01" db="EMBL/GenBank/DDBJ databases">
        <authorList>
            <person name="Sprotte S."/>
            <person name="Brinks E."/>
        </authorList>
    </citation>
    <scope>NUCLEOTIDE SEQUENCE</scope>
</reference>
<name>A0AAT9TR70_9CAUD</name>
<proteinExistence type="predicted"/>
<dbReference type="EMBL" id="OQ326496">
    <property type="protein sequence ID" value="WDQ45425.1"/>
    <property type="molecule type" value="Genomic_DNA"/>
</dbReference>